<dbReference type="Proteomes" id="UP000030528">
    <property type="component" value="Unassembled WGS sequence"/>
</dbReference>
<dbReference type="CDD" id="cd02440">
    <property type="entry name" value="AdoMet_MTases"/>
    <property type="match status" value="1"/>
</dbReference>
<name>A0A0A5GQM4_9BACI</name>
<dbReference type="AlphaFoldDB" id="A0A0A5GQM4"/>
<evidence type="ECO:0000313" key="2">
    <source>
        <dbReference type="EMBL" id="KGX93508.1"/>
    </source>
</evidence>
<dbReference type="eggNOG" id="COG2226">
    <property type="taxonomic scope" value="Bacteria"/>
</dbReference>
<dbReference type="InterPro" id="IPR013216">
    <property type="entry name" value="Methyltransf_11"/>
</dbReference>
<accession>A0A0A5GQM4</accession>
<dbReference type="STRING" id="1385510.GCA_000425205_01064"/>
<dbReference type="Gene3D" id="3.40.50.150">
    <property type="entry name" value="Vaccinia Virus protein VP39"/>
    <property type="match status" value="1"/>
</dbReference>
<dbReference type="SUPFAM" id="SSF53335">
    <property type="entry name" value="S-adenosyl-L-methionine-dependent methyltransferases"/>
    <property type="match status" value="1"/>
</dbReference>
<dbReference type="GO" id="GO:0032259">
    <property type="term" value="P:methylation"/>
    <property type="evidence" value="ECO:0007669"/>
    <property type="project" value="UniProtKB-KW"/>
</dbReference>
<feature type="domain" description="Methyltransferase type 11" evidence="1">
    <location>
        <begin position="52"/>
        <end position="145"/>
    </location>
</feature>
<dbReference type="PANTHER" id="PTHR43861:SF1">
    <property type="entry name" value="TRANS-ACONITATE 2-METHYLTRANSFERASE"/>
    <property type="match status" value="1"/>
</dbReference>
<evidence type="ECO:0000313" key="3">
    <source>
        <dbReference type="Proteomes" id="UP000030528"/>
    </source>
</evidence>
<organism evidence="2 3">
    <name type="scientific">Pontibacillus halophilus JSM 076056 = DSM 19796</name>
    <dbReference type="NCBI Taxonomy" id="1385510"/>
    <lineage>
        <taxon>Bacteria</taxon>
        <taxon>Bacillati</taxon>
        <taxon>Bacillota</taxon>
        <taxon>Bacilli</taxon>
        <taxon>Bacillales</taxon>
        <taxon>Bacillaceae</taxon>
        <taxon>Pontibacillus</taxon>
    </lineage>
</organism>
<keyword evidence="2" id="KW-0808">Transferase</keyword>
<keyword evidence="3" id="KW-1185">Reference proteome</keyword>
<dbReference type="GO" id="GO:0008757">
    <property type="term" value="F:S-adenosylmethionine-dependent methyltransferase activity"/>
    <property type="evidence" value="ECO:0007669"/>
    <property type="project" value="InterPro"/>
</dbReference>
<dbReference type="InterPro" id="IPR029063">
    <property type="entry name" value="SAM-dependent_MTases_sf"/>
</dbReference>
<proteinExistence type="predicted"/>
<comment type="caution">
    <text evidence="2">The sequence shown here is derived from an EMBL/GenBank/DDBJ whole genome shotgun (WGS) entry which is preliminary data.</text>
</comment>
<dbReference type="EMBL" id="AVPE01000002">
    <property type="protein sequence ID" value="KGX93508.1"/>
    <property type="molecule type" value="Genomic_DNA"/>
</dbReference>
<reference evidence="2 3" key="1">
    <citation type="submission" date="2013-08" db="EMBL/GenBank/DDBJ databases">
        <authorList>
            <person name="Huang J."/>
            <person name="Wang G."/>
        </authorList>
    </citation>
    <scope>NUCLEOTIDE SEQUENCE [LARGE SCALE GENOMIC DNA]</scope>
    <source>
        <strain evidence="2 3">JSM 076056</strain>
    </source>
</reference>
<protein>
    <submittedName>
        <fullName evidence="2">Methyltransferase</fullName>
    </submittedName>
</protein>
<dbReference type="OrthoDB" id="5522265at2"/>
<keyword evidence="2" id="KW-0489">Methyltransferase</keyword>
<evidence type="ECO:0000259" key="1">
    <source>
        <dbReference type="Pfam" id="PF08241"/>
    </source>
</evidence>
<dbReference type="PANTHER" id="PTHR43861">
    <property type="entry name" value="TRANS-ACONITATE 2-METHYLTRANSFERASE-RELATED"/>
    <property type="match status" value="1"/>
</dbReference>
<dbReference type="RefSeq" id="WP_036769144.1">
    <property type="nucleotide sequence ID" value="NZ_AVPE01000002.1"/>
</dbReference>
<sequence>MNFSWHKEAATQWNGRAENWQERSKEMWDQGSRKSIIPFLAQHIPANSVVGDLGCGDGYGSHKLVEAGYNVVGVDISEEMTERAKRAAAHTEECLTFRQGDLIALPFEDGTFDGVMAINSIEWVEQPLRALNEIKRVVKSGGKLCLGLLGPTAGPRDNSYQRLYENPVIMNTMMPWEFERLAKENGWKYVDGKPVYKDEVEGKHSVGLPKDLQQSLSFMWLFMLEKVE</sequence>
<gene>
    <name evidence="2" type="ORF">N781_10770</name>
</gene>
<dbReference type="Pfam" id="PF08241">
    <property type="entry name" value="Methyltransf_11"/>
    <property type="match status" value="1"/>
</dbReference>